<accession>A0A411DPZ1</accession>
<organism evidence="1">
    <name type="scientific">Chryseobacterium indologenes</name>
    <name type="common">Flavobacterium indologenes</name>
    <dbReference type="NCBI Taxonomy" id="253"/>
    <lineage>
        <taxon>Bacteria</taxon>
        <taxon>Pseudomonadati</taxon>
        <taxon>Bacteroidota</taxon>
        <taxon>Flavobacteriia</taxon>
        <taxon>Flavobacteriales</taxon>
        <taxon>Weeksellaceae</taxon>
        <taxon>Chryseobacterium group</taxon>
        <taxon>Chryseobacterium</taxon>
    </lineage>
</organism>
<dbReference type="AlphaFoldDB" id="A0A411DPZ1"/>
<sequence>MQNFNLFISAIDNDDDDQIEGYKKILLNNPNNSFIELSHFVIDNSKEYDRLQYIVDLYNIFDSSQKELDIVKKVGNLILSLYLEIIDDLIKNKEEYSIYSYIDFLYTNNSFLKKQEQLFFEKSFNVLSSNLNKEESSWFTISCYRLVDLYFQFDKDNFYIEKYLEVGDNELIKKYIRLKIH</sequence>
<gene>
    <name evidence="1" type="ORF">EU348_15075</name>
</gene>
<protein>
    <submittedName>
        <fullName evidence="1">Uncharacterized protein</fullName>
    </submittedName>
</protein>
<evidence type="ECO:0000313" key="1">
    <source>
        <dbReference type="EMBL" id="QBA22435.1"/>
    </source>
</evidence>
<reference evidence="1" key="1">
    <citation type="submission" date="2019-01" db="EMBL/GenBank/DDBJ databases">
        <title>Whole Genome Sequencing for Putative Detection of Antimicrobial Resistance and Potential Virulence Factors in Chryseobacterium indologenes isolated from Nile Tilapia in Tanzania.</title>
        <authorList>
            <person name="Mwega E."/>
            <person name="Mutoloki S."/>
            <person name="Mugimba K."/>
            <person name="Colquhoun D."/>
            <person name="Mdegela R."/>
            <person name="Evensen O."/>
            <person name="Wasteson Y."/>
        </authorList>
    </citation>
    <scope>NUCLEOTIDE SEQUENCE [LARGE SCALE GENOMIC DNA]</scope>
    <source>
        <strain evidence="1">StR 01</strain>
    </source>
</reference>
<proteinExistence type="predicted"/>
<dbReference type="EMBL" id="CP035532">
    <property type="protein sequence ID" value="QBA22435.1"/>
    <property type="molecule type" value="Genomic_DNA"/>
</dbReference>
<name>A0A411DPZ1_CHRID</name>